<dbReference type="Pfam" id="PF03446">
    <property type="entry name" value="NAD_binding_2"/>
    <property type="match status" value="1"/>
</dbReference>
<dbReference type="RefSeq" id="WP_137812039.1">
    <property type="nucleotide sequence ID" value="NZ_BJFL01000002.1"/>
</dbReference>
<evidence type="ECO:0000259" key="6">
    <source>
        <dbReference type="Pfam" id="PF14833"/>
    </source>
</evidence>
<evidence type="ECO:0000256" key="4">
    <source>
        <dbReference type="PIRSR" id="PIRSR000103-1"/>
    </source>
</evidence>
<sequence length="296" mass="30134">MTAVWDRPVAMLGLGVMGAGLAERLLDSGTSVRVWNRSPERAAPLGARGAAVAATPVEAAAGTGATIVAVADGEALDGVLLGRHGVLADGGYPGILLCASTVSPDDVPELARRASGVLDVGMMGNREHARAGQLRLYVGGDASVLAAARPLLDLLGKQVVHVGPLGTGMRLKLLLNLLMGVELQAMAEATELGVAGGLDRQVVLDAIAHSGFAAPVMAFKASRLASARFGDPDFRLRLMAKDLALAVAQAAGAGLRLPVTEAASRTHQAAVDRGYGDDDCAAVIRMVGAAEAVGER</sequence>
<dbReference type="SUPFAM" id="SSF48179">
    <property type="entry name" value="6-phosphogluconate dehydrogenase C-terminal domain-like"/>
    <property type="match status" value="1"/>
</dbReference>
<dbReference type="InterPro" id="IPR036291">
    <property type="entry name" value="NAD(P)-bd_dom_sf"/>
</dbReference>
<dbReference type="SUPFAM" id="SSF51735">
    <property type="entry name" value="NAD(P)-binding Rossmann-fold domains"/>
    <property type="match status" value="1"/>
</dbReference>
<dbReference type="InterPro" id="IPR013328">
    <property type="entry name" value="6PGD_dom2"/>
</dbReference>
<dbReference type="InterPro" id="IPR006115">
    <property type="entry name" value="6PGDH_NADP-bd"/>
</dbReference>
<dbReference type="Gene3D" id="3.40.50.720">
    <property type="entry name" value="NAD(P)-binding Rossmann-like Domain"/>
    <property type="match status" value="1"/>
</dbReference>
<dbReference type="PANTHER" id="PTHR43580">
    <property type="entry name" value="OXIDOREDUCTASE GLYR1-RELATED"/>
    <property type="match status" value="1"/>
</dbReference>
<dbReference type="GO" id="GO:0016491">
    <property type="term" value="F:oxidoreductase activity"/>
    <property type="evidence" value="ECO:0007669"/>
    <property type="project" value="UniProtKB-KW"/>
</dbReference>
<dbReference type="OrthoDB" id="3185659at2"/>
<gene>
    <name evidence="7" type="primary">mmsB_1</name>
    <name evidence="7" type="ORF">GTS_04500</name>
</gene>
<keyword evidence="8" id="KW-1185">Reference proteome</keyword>
<dbReference type="Proteomes" id="UP000298860">
    <property type="component" value="Unassembled WGS sequence"/>
</dbReference>
<evidence type="ECO:0000259" key="5">
    <source>
        <dbReference type="Pfam" id="PF03446"/>
    </source>
</evidence>
<proteinExistence type="inferred from homology"/>
<dbReference type="Gene3D" id="1.10.1040.10">
    <property type="entry name" value="N-(1-d-carboxylethyl)-l-norvaline Dehydrogenase, domain 2"/>
    <property type="match status" value="1"/>
</dbReference>
<evidence type="ECO:0000256" key="1">
    <source>
        <dbReference type="ARBA" id="ARBA00009080"/>
    </source>
</evidence>
<evidence type="ECO:0000256" key="2">
    <source>
        <dbReference type="ARBA" id="ARBA00023002"/>
    </source>
</evidence>
<feature type="domain" description="6-phosphogluconate dehydrogenase NADP-binding" evidence="5">
    <location>
        <begin position="9"/>
        <end position="163"/>
    </location>
</feature>
<keyword evidence="2" id="KW-0560">Oxidoreductase</keyword>
<dbReference type="InterPro" id="IPR051265">
    <property type="entry name" value="HIBADH-related_NP60_sf"/>
</dbReference>
<dbReference type="InterPro" id="IPR015815">
    <property type="entry name" value="HIBADH-related"/>
</dbReference>
<comment type="similarity">
    <text evidence="1">Belongs to the HIBADH-related family.</text>
</comment>
<evidence type="ECO:0000313" key="8">
    <source>
        <dbReference type="Proteomes" id="UP000298860"/>
    </source>
</evidence>
<dbReference type="AlphaFoldDB" id="A0A4D4J4B6"/>
<dbReference type="Pfam" id="PF14833">
    <property type="entry name" value="NAD_binding_11"/>
    <property type="match status" value="1"/>
</dbReference>
<keyword evidence="3" id="KW-0520">NAD</keyword>
<protein>
    <submittedName>
        <fullName evidence="7">3-hydroxyisobutyrate dehydrogenase</fullName>
    </submittedName>
</protein>
<organism evidence="7 8">
    <name type="scientific">Gandjariella thermophila</name>
    <dbReference type="NCBI Taxonomy" id="1931992"/>
    <lineage>
        <taxon>Bacteria</taxon>
        <taxon>Bacillati</taxon>
        <taxon>Actinomycetota</taxon>
        <taxon>Actinomycetes</taxon>
        <taxon>Pseudonocardiales</taxon>
        <taxon>Pseudonocardiaceae</taxon>
        <taxon>Gandjariella</taxon>
    </lineage>
</organism>
<feature type="active site" evidence="4">
    <location>
        <position position="172"/>
    </location>
</feature>
<accession>A0A4D4J4B6</accession>
<dbReference type="GO" id="GO:0051287">
    <property type="term" value="F:NAD binding"/>
    <property type="evidence" value="ECO:0007669"/>
    <property type="project" value="InterPro"/>
</dbReference>
<dbReference type="InterPro" id="IPR029154">
    <property type="entry name" value="HIBADH-like_NADP-bd"/>
</dbReference>
<dbReference type="GO" id="GO:0050661">
    <property type="term" value="F:NADP binding"/>
    <property type="evidence" value="ECO:0007669"/>
    <property type="project" value="InterPro"/>
</dbReference>
<feature type="domain" description="3-hydroxyisobutyrate dehydrogenase-like NAD-binding" evidence="6">
    <location>
        <begin position="166"/>
        <end position="286"/>
    </location>
</feature>
<dbReference type="EMBL" id="BJFL01000002">
    <property type="protein sequence ID" value="GDY28817.1"/>
    <property type="molecule type" value="Genomic_DNA"/>
</dbReference>
<dbReference type="InterPro" id="IPR008927">
    <property type="entry name" value="6-PGluconate_DH-like_C_sf"/>
</dbReference>
<evidence type="ECO:0000256" key="3">
    <source>
        <dbReference type="ARBA" id="ARBA00023027"/>
    </source>
</evidence>
<comment type="caution">
    <text evidence="7">The sequence shown here is derived from an EMBL/GenBank/DDBJ whole genome shotgun (WGS) entry which is preliminary data.</text>
</comment>
<name>A0A4D4J4B6_9PSEU</name>
<evidence type="ECO:0000313" key="7">
    <source>
        <dbReference type="EMBL" id="GDY28817.1"/>
    </source>
</evidence>
<dbReference type="PIRSF" id="PIRSF000103">
    <property type="entry name" value="HIBADH"/>
    <property type="match status" value="1"/>
</dbReference>
<dbReference type="PANTHER" id="PTHR43580:SF2">
    <property type="entry name" value="CYTOKINE-LIKE NUCLEAR FACTOR N-PAC"/>
    <property type="match status" value="1"/>
</dbReference>
<reference evidence="8" key="1">
    <citation type="submission" date="2019-04" db="EMBL/GenBank/DDBJ databases">
        <title>Draft genome sequence of Pseudonocardiaceae bacterium SL3-2-4.</title>
        <authorList>
            <person name="Ningsih F."/>
            <person name="Yokota A."/>
            <person name="Sakai Y."/>
            <person name="Nanatani K."/>
            <person name="Yabe S."/>
            <person name="Oetari A."/>
            <person name="Sjamsuridzal W."/>
        </authorList>
    </citation>
    <scope>NUCLEOTIDE SEQUENCE [LARGE SCALE GENOMIC DNA]</scope>
    <source>
        <strain evidence="8">SL3-2-4</strain>
    </source>
</reference>